<keyword evidence="1" id="KW-0812">Transmembrane</keyword>
<evidence type="ECO:0000313" key="3">
    <source>
        <dbReference type="Proteomes" id="UP000828390"/>
    </source>
</evidence>
<keyword evidence="1" id="KW-0472">Membrane</keyword>
<dbReference type="EMBL" id="JAIWYP010000013">
    <property type="protein sequence ID" value="KAH3721390.1"/>
    <property type="molecule type" value="Genomic_DNA"/>
</dbReference>
<reference evidence="2" key="1">
    <citation type="journal article" date="2019" name="bioRxiv">
        <title>The Genome of the Zebra Mussel, Dreissena polymorpha: A Resource for Invasive Species Research.</title>
        <authorList>
            <person name="McCartney M.A."/>
            <person name="Auch B."/>
            <person name="Kono T."/>
            <person name="Mallez S."/>
            <person name="Zhang Y."/>
            <person name="Obille A."/>
            <person name="Becker A."/>
            <person name="Abrahante J.E."/>
            <person name="Garbe J."/>
            <person name="Badalamenti J.P."/>
            <person name="Herman A."/>
            <person name="Mangelson H."/>
            <person name="Liachko I."/>
            <person name="Sullivan S."/>
            <person name="Sone E.D."/>
            <person name="Koren S."/>
            <person name="Silverstein K.A.T."/>
            <person name="Beckman K.B."/>
            <person name="Gohl D.M."/>
        </authorList>
    </citation>
    <scope>NUCLEOTIDE SEQUENCE</scope>
    <source>
        <strain evidence="2">Duluth1</strain>
        <tissue evidence="2">Whole animal</tissue>
    </source>
</reference>
<feature type="transmembrane region" description="Helical" evidence="1">
    <location>
        <begin position="39"/>
        <end position="64"/>
    </location>
</feature>
<organism evidence="2 3">
    <name type="scientific">Dreissena polymorpha</name>
    <name type="common">Zebra mussel</name>
    <name type="synonym">Mytilus polymorpha</name>
    <dbReference type="NCBI Taxonomy" id="45954"/>
    <lineage>
        <taxon>Eukaryota</taxon>
        <taxon>Metazoa</taxon>
        <taxon>Spiralia</taxon>
        <taxon>Lophotrochozoa</taxon>
        <taxon>Mollusca</taxon>
        <taxon>Bivalvia</taxon>
        <taxon>Autobranchia</taxon>
        <taxon>Heteroconchia</taxon>
        <taxon>Euheterodonta</taxon>
        <taxon>Imparidentia</taxon>
        <taxon>Neoheterodontei</taxon>
        <taxon>Myida</taxon>
        <taxon>Dreissenoidea</taxon>
        <taxon>Dreissenidae</taxon>
        <taxon>Dreissena</taxon>
    </lineage>
</organism>
<name>A0A9D4CCI5_DREPO</name>
<evidence type="ECO:0000313" key="2">
    <source>
        <dbReference type="EMBL" id="KAH3721390.1"/>
    </source>
</evidence>
<reference evidence="2" key="2">
    <citation type="submission" date="2020-11" db="EMBL/GenBank/DDBJ databases">
        <authorList>
            <person name="McCartney M.A."/>
            <person name="Auch B."/>
            <person name="Kono T."/>
            <person name="Mallez S."/>
            <person name="Becker A."/>
            <person name="Gohl D.M."/>
            <person name="Silverstein K.A.T."/>
            <person name="Koren S."/>
            <person name="Bechman K.B."/>
            <person name="Herman A."/>
            <person name="Abrahante J.E."/>
            <person name="Garbe J."/>
        </authorList>
    </citation>
    <scope>NUCLEOTIDE SEQUENCE</scope>
    <source>
        <strain evidence="2">Duluth1</strain>
        <tissue evidence="2">Whole animal</tissue>
    </source>
</reference>
<gene>
    <name evidence="2" type="ORF">DPMN_064313</name>
</gene>
<protein>
    <submittedName>
        <fullName evidence="2">Uncharacterized protein</fullName>
    </submittedName>
</protein>
<comment type="caution">
    <text evidence="2">The sequence shown here is derived from an EMBL/GenBank/DDBJ whole genome shotgun (WGS) entry which is preliminary data.</text>
</comment>
<dbReference type="AlphaFoldDB" id="A0A9D4CCI5"/>
<dbReference type="Proteomes" id="UP000828390">
    <property type="component" value="Unassembled WGS sequence"/>
</dbReference>
<evidence type="ECO:0000256" key="1">
    <source>
        <dbReference type="SAM" id="Phobius"/>
    </source>
</evidence>
<keyword evidence="3" id="KW-1185">Reference proteome</keyword>
<accession>A0A9D4CCI5</accession>
<sequence>MLSQFEASGILLNDAEPDIIPTIPWLVDDISGIGGPPPVFVMLISSFVKSFLAVSTFYVSFTYIE</sequence>
<keyword evidence="1" id="KW-1133">Transmembrane helix</keyword>
<proteinExistence type="predicted"/>